<evidence type="ECO:0000313" key="2">
    <source>
        <dbReference type="Proteomes" id="UP000229681"/>
    </source>
</evidence>
<dbReference type="GO" id="GO:0005829">
    <property type="term" value="C:cytosol"/>
    <property type="evidence" value="ECO:0007669"/>
    <property type="project" value="TreeGrafter"/>
</dbReference>
<gene>
    <name evidence="1" type="ORF">CUN49_13895</name>
</gene>
<dbReference type="PANTHER" id="PTHR10000">
    <property type="entry name" value="PHOSPHOSERINE PHOSPHATASE"/>
    <property type="match status" value="1"/>
</dbReference>
<organism evidence="1 2">
    <name type="scientific">Candidatus Thermofonsia Clade 1 bacterium</name>
    <dbReference type="NCBI Taxonomy" id="2364210"/>
    <lineage>
        <taxon>Bacteria</taxon>
        <taxon>Bacillati</taxon>
        <taxon>Chloroflexota</taxon>
        <taxon>Candidatus Thermofontia</taxon>
        <taxon>Candidatus Thermofonsia Clade 1</taxon>
    </lineage>
</organism>
<dbReference type="InterPro" id="IPR036412">
    <property type="entry name" value="HAD-like_sf"/>
</dbReference>
<evidence type="ECO:0000313" key="1">
    <source>
        <dbReference type="EMBL" id="PJF34788.1"/>
    </source>
</evidence>
<dbReference type="PANTHER" id="PTHR10000:SF8">
    <property type="entry name" value="HAD SUPERFAMILY HYDROLASE-LIKE, TYPE 3"/>
    <property type="match status" value="1"/>
</dbReference>
<dbReference type="SUPFAM" id="SSF56784">
    <property type="entry name" value="HAD-like"/>
    <property type="match status" value="1"/>
</dbReference>
<dbReference type="Pfam" id="PF08282">
    <property type="entry name" value="Hydrolase_3"/>
    <property type="match status" value="1"/>
</dbReference>
<dbReference type="InterPro" id="IPR023214">
    <property type="entry name" value="HAD_sf"/>
</dbReference>
<protein>
    <submittedName>
        <fullName evidence="1">Phosphoglycolate phosphatase</fullName>
    </submittedName>
</protein>
<comment type="caution">
    <text evidence="1">The sequence shown here is derived from an EMBL/GenBank/DDBJ whole genome shotgun (WGS) entry which is preliminary data.</text>
</comment>
<dbReference type="AlphaFoldDB" id="A0A2M8PB62"/>
<feature type="non-terminal residue" evidence="1">
    <location>
        <position position="73"/>
    </location>
</feature>
<dbReference type="GO" id="GO:0016791">
    <property type="term" value="F:phosphatase activity"/>
    <property type="evidence" value="ECO:0007669"/>
    <property type="project" value="TreeGrafter"/>
</dbReference>
<dbReference type="Proteomes" id="UP000229681">
    <property type="component" value="Unassembled WGS sequence"/>
</dbReference>
<dbReference type="EMBL" id="PGTM01000271">
    <property type="protein sequence ID" value="PJF34788.1"/>
    <property type="molecule type" value="Genomic_DNA"/>
</dbReference>
<name>A0A2M8PB62_9CHLR</name>
<proteinExistence type="predicted"/>
<sequence>MTSAFQLIAIDLDGTLLDSQHRLTPRTKAAVWRAAEAGLHVVIATGRPRFSGYTYAQQLGLKTPGVYLQGLTV</sequence>
<accession>A0A2M8PB62</accession>
<reference evidence="1 2" key="1">
    <citation type="submission" date="2017-11" db="EMBL/GenBank/DDBJ databases">
        <title>Evolution of Phototrophy in the Chloroflexi Phylum Driven by Horizontal Gene Transfer.</title>
        <authorList>
            <person name="Ward L.M."/>
            <person name="Hemp J."/>
            <person name="Shih P.M."/>
            <person name="Mcglynn S.E."/>
            <person name="Fischer W."/>
        </authorList>
    </citation>
    <scope>NUCLEOTIDE SEQUENCE [LARGE SCALE GENOMIC DNA]</scope>
    <source>
        <strain evidence="1">JP3_13</strain>
    </source>
</reference>
<dbReference type="Gene3D" id="3.40.50.1000">
    <property type="entry name" value="HAD superfamily/HAD-like"/>
    <property type="match status" value="1"/>
</dbReference>
<dbReference type="GO" id="GO:0000287">
    <property type="term" value="F:magnesium ion binding"/>
    <property type="evidence" value="ECO:0007669"/>
    <property type="project" value="TreeGrafter"/>
</dbReference>